<dbReference type="OrthoDB" id="5949373at2"/>
<comment type="caution">
    <text evidence="1">The sequence shown here is derived from an EMBL/GenBank/DDBJ whole genome shotgun (WGS) entry which is preliminary data.</text>
</comment>
<dbReference type="EMBL" id="PRDW01000005">
    <property type="protein sequence ID" value="PPB83927.1"/>
    <property type="molecule type" value="Genomic_DNA"/>
</dbReference>
<dbReference type="AlphaFoldDB" id="A0A2P5KB59"/>
<dbReference type="Proteomes" id="UP000243096">
    <property type="component" value="Unassembled WGS sequence"/>
</dbReference>
<dbReference type="RefSeq" id="WP_104077198.1">
    <property type="nucleotide sequence ID" value="NZ_CP062178.1"/>
</dbReference>
<organism evidence="1 2">
    <name type="scientific">Mycetohabitans endofungorum</name>
    <dbReference type="NCBI Taxonomy" id="417203"/>
    <lineage>
        <taxon>Bacteria</taxon>
        <taxon>Pseudomonadati</taxon>
        <taxon>Pseudomonadota</taxon>
        <taxon>Betaproteobacteria</taxon>
        <taxon>Burkholderiales</taxon>
        <taxon>Burkholderiaceae</taxon>
        <taxon>Mycetohabitans</taxon>
    </lineage>
</organism>
<reference evidence="1 2" key="1">
    <citation type="submission" date="2018-01" db="EMBL/GenBank/DDBJ databases">
        <title>Genomic Encyclopedia of Type Strains, Phase III (KMG-III): the genomes of soil and plant-associated and newly described type strains.</title>
        <authorList>
            <person name="Whitman W."/>
        </authorList>
    </citation>
    <scope>NUCLEOTIDE SEQUENCE [LARGE SCALE GENOMIC DNA]</scope>
    <source>
        <strain evidence="1 2">HKI456</strain>
    </source>
</reference>
<keyword evidence="2" id="KW-1185">Reference proteome</keyword>
<gene>
    <name evidence="1" type="ORF">B0O95_105110</name>
</gene>
<dbReference type="InterPro" id="IPR021783">
    <property type="entry name" value="DUF3348"/>
</dbReference>
<dbReference type="Pfam" id="PF11828">
    <property type="entry name" value="DUF3348"/>
    <property type="match status" value="1"/>
</dbReference>
<sequence length="239" mass="25507">MVQVPRPTASGAPTLVRLLARLAQLDIAESGQSLPNQLSQWLGWTDAIALSTALNANAYGAASDAAEVANMSDDASAHIAAVRTSLICRIDAACGFATGARHAATPAALRGASGDTVPDYADFRHRYVGVQHPMATAIGTLRERLRAMLAMRAPDMARLCAVDTVMEQALAAREHNLLANVPALLGAHFARLRDAAHLPAGAPHTWLDVFRNDMRSVLIAELDVRFQPVQGLLSAYRTR</sequence>
<evidence type="ECO:0000313" key="1">
    <source>
        <dbReference type="EMBL" id="PPB83927.1"/>
    </source>
</evidence>
<proteinExistence type="predicted"/>
<accession>A0A2P5KB59</accession>
<protein>
    <submittedName>
        <fullName evidence="1">Uncharacterized protein DUF3348</fullName>
    </submittedName>
</protein>
<evidence type="ECO:0000313" key="2">
    <source>
        <dbReference type="Proteomes" id="UP000243096"/>
    </source>
</evidence>
<name>A0A2P5KB59_9BURK</name>